<gene>
    <name evidence="3" type="ORF">A5810_000596</name>
</gene>
<dbReference type="AlphaFoldDB" id="A0A242BLE1"/>
<evidence type="ECO:0000256" key="1">
    <source>
        <dbReference type="SAM" id="Coils"/>
    </source>
</evidence>
<dbReference type="EMBL" id="NGKW01000001">
    <property type="protein sequence ID" value="OTN96261.1"/>
    <property type="molecule type" value="Genomic_DNA"/>
</dbReference>
<sequence length="158" mass="18515">MDDFKKILTSPVFAISELIFPIGTYFVGLKFVPKKDEPLIYICVSVVVLIIILIYYVNFNSKKAKRIKELEKELNDSKKLLEKANELKTDSDNKLKKFLRFSKKSIRSIRTSCEMMTLSIGILNTYKNKHNEEEIKNIISRYEKIRVEIDSLEENIDE</sequence>
<evidence type="ECO:0000313" key="4">
    <source>
        <dbReference type="Proteomes" id="UP000194885"/>
    </source>
</evidence>
<dbReference type="Proteomes" id="UP000194885">
    <property type="component" value="Unassembled WGS sequence"/>
</dbReference>
<evidence type="ECO:0000256" key="2">
    <source>
        <dbReference type="SAM" id="Phobius"/>
    </source>
</evidence>
<keyword evidence="2" id="KW-0472">Membrane</keyword>
<proteinExistence type="predicted"/>
<dbReference type="RefSeq" id="WP_086322994.1">
    <property type="nucleotide sequence ID" value="NZ_NGKW01000001.1"/>
</dbReference>
<feature type="transmembrane region" description="Helical" evidence="2">
    <location>
        <begin position="39"/>
        <end position="58"/>
    </location>
</feature>
<accession>A0A242BLE1</accession>
<name>A0A242BLE1_ENTFC</name>
<keyword evidence="1" id="KW-0175">Coiled coil</keyword>
<reference evidence="3 4" key="1">
    <citation type="submission" date="2017-05" db="EMBL/GenBank/DDBJ databases">
        <title>The Genome Sequence of Enterococcus faecium 7H8_DIV0219.</title>
        <authorList>
            <consortium name="The Broad Institute Genomics Platform"/>
            <consortium name="The Broad Institute Genomic Center for Infectious Diseases"/>
            <person name="Earl A."/>
            <person name="Manson A."/>
            <person name="Schwartman J."/>
            <person name="Gilmore M."/>
            <person name="Abouelleil A."/>
            <person name="Cao P."/>
            <person name="Chapman S."/>
            <person name="Cusick C."/>
            <person name="Shea T."/>
            <person name="Young S."/>
            <person name="Neafsey D."/>
            <person name="Nusbaum C."/>
            <person name="Birren B."/>
        </authorList>
    </citation>
    <scope>NUCLEOTIDE SEQUENCE [LARGE SCALE GENOMIC DNA]</scope>
    <source>
        <strain evidence="3 4">7H8_DIV0219</strain>
    </source>
</reference>
<comment type="caution">
    <text evidence="3">The sequence shown here is derived from an EMBL/GenBank/DDBJ whole genome shotgun (WGS) entry which is preliminary data.</text>
</comment>
<protein>
    <submittedName>
        <fullName evidence="3">Uncharacterized protein</fullName>
    </submittedName>
</protein>
<keyword evidence="2" id="KW-1133">Transmembrane helix</keyword>
<feature type="coiled-coil region" evidence="1">
    <location>
        <begin position="60"/>
        <end position="90"/>
    </location>
</feature>
<feature type="transmembrane region" description="Helical" evidence="2">
    <location>
        <begin position="7"/>
        <end position="27"/>
    </location>
</feature>
<evidence type="ECO:0000313" key="3">
    <source>
        <dbReference type="EMBL" id="OTN96261.1"/>
    </source>
</evidence>
<organism evidence="3 4">
    <name type="scientific">Enterococcus faecium</name>
    <name type="common">Streptococcus faecium</name>
    <dbReference type="NCBI Taxonomy" id="1352"/>
    <lineage>
        <taxon>Bacteria</taxon>
        <taxon>Bacillati</taxon>
        <taxon>Bacillota</taxon>
        <taxon>Bacilli</taxon>
        <taxon>Lactobacillales</taxon>
        <taxon>Enterococcaceae</taxon>
        <taxon>Enterococcus</taxon>
    </lineage>
</organism>
<keyword evidence="2" id="KW-0812">Transmembrane</keyword>